<name>A0A934ST70_9BURK</name>
<dbReference type="PANTHER" id="PTHR38593:SF1">
    <property type="entry name" value="BLR2558 PROTEIN"/>
    <property type="match status" value="1"/>
</dbReference>
<feature type="signal peptide" evidence="1">
    <location>
        <begin position="1"/>
        <end position="25"/>
    </location>
</feature>
<evidence type="ECO:0000259" key="2">
    <source>
        <dbReference type="Pfam" id="PF13628"/>
    </source>
</evidence>
<gene>
    <name evidence="3" type="ORF">JJB74_11170</name>
</gene>
<sequence>MNKRHRASALLLSVLLLGLSGCATQGGGQTEHQRAVAVASKAMSQSDLRLLADLAQTNIAEIQTGQLALTRTQDAQVKAFAQAIVDEHGKALQQLQALATSAGLLLPEGADLVHRAVAAEISELSGPEFDRRYLYLFGIADHKSLLGLLDQTARTAANPALRSYAQAWLPITMRHLERAQQLSATRQ</sequence>
<dbReference type="InterPro" id="IPR012347">
    <property type="entry name" value="Ferritin-like"/>
</dbReference>
<feature type="chain" id="PRO_5037242985" evidence="1">
    <location>
        <begin position="26"/>
        <end position="187"/>
    </location>
</feature>
<accession>A0A934ST70</accession>
<proteinExistence type="predicted"/>
<dbReference type="Gene3D" id="1.20.1260.10">
    <property type="match status" value="1"/>
</dbReference>
<evidence type="ECO:0000313" key="4">
    <source>
        <dbReference type="Proteomes" id="UP000622890"/>
    </source>
</evidence>
<keyword evidence="4" id="KW-1185">Reference proteome</keyword>
<feature type="domain" description="DUF4142" evidence="2">
    <location>
        <begin position="46"/>
        <end position="182"/>
    </location>
</feature>
<comment type="caution">
    <text evidence="3">The sequence shown here is derived from an EMBL/GenBank/DDBJ whole genome shotgun (WGS) entry which is preliminary data.</text>
</comment>
<dbReference type="AlphaFoldDB" id="A0A934ST70"/>
<dbReference type="EMBL" id="JAEPBG010000004">
    <property type="protein sequence ID" value="MBK4735172.1"/>
    <property type="molecule type" value="Genomic_DNA"/>
</dbReference>
<evidence type="ECO:0000313" key="3">
    <source>
        <dbReference type="EMBL" id="MBK4735172.1"/>
    </source>
</evidence>
<dbReference type="PANTHER" id="PTHR38593">
    <property type="entry name" value="BLR2558 PROTEIN"/>
    <property type="match status" value="1"/>
</dbReference>
<dbReference type="PROSITE" id="PS51257">
    <property type="entry name" value="PROKAR_LIPOPROTEIN"/>
    <property type="match status" value="1"/>
</dbReference>
<dbReference type="RefSeq" id="WP_200591956.1">
    <property type="nucleotide sequence ID" value="NZ_JAEPBG010000004.1"/>
</dbReference>
<organism evidence="3 4">
    <name type="scientific">Noviherbaspirillum pedocola</name>
    <dbReference type="NCBI Taxonomy" id="2801341"/>
    <lineage>
        <taxon>Bacteria</taxon>
        <taxon>Pseudomonadati</taxon>
        <taxon>Pseudomonadota</taxon>
        <taxon>Betaproteobacteria</taxon>
        <taxon>Burkholderiales</taxon>
        <taxon>Oxalobacteraceae</taxon>
        <taxon>Noviherbaspirillum</taxon>
    </lineage>
</organism>
<dbReference type="Pfam" id="PF13628">
    <property type="entry name" value="DUF4142"/>
    <property type="match status" value="1"/>
</dbReference>
<protein>
    <submittedName>
        <fullName evidence="3">DUF4142 domain-containing protein</fullName>
    </submittedName>
</protein>
<evidence type="ECO:0000256" key="1">
    <source>
        <dbReference type="SAM" id="SignalP"/>
    </source>
</evidence>
<dbReference type="InterPro" id="IPR025419">
    <property type="entry name" value="DUF4142"/>
</dbReference>
<reference evidence="3" key="1">
    <citation type="submission" date="2021-01" db="EMBL/GenBank/DDBJ databases">
        <title>Genome sequence of strain Noviherbaspirillum sp. DKR-6.</title>
        <authorList>
            <person name="Chaudhary D.K."/>
        </authorList>
    </citation>
    <scope>NUCLEOTIDE SEQUENCE</scope>
    <source>
        <strain evidence="3">DKR-6</strain>
    </source>
</reference>
<dbReference type="Proteomes" id="UP000622890">
    <property type="component" value="Unassembled WGS sequence"/>
</dbReference>
<keyword evidence="1" id="KW-0732">Signal</keyword>